<evidence type="ECO:0000313" key="1">
    <source>
        <dbReference type="EMBL" id="QDT57524.1"/>
    </source>
</evidence>
<dbReference type="Proteomes" id="UP000315003">
    <property type="component" value="Chromosome"/>
</dbReference>
<keyword evidence="2" id="KW-1185">Reference proteome</keyword>
<accession>A0A517SN23</accession>
<protein>
    <submittedName>
        <fullName evidence="1">Uncharacterized protein</fullName>
    </submittedName>
</protein>
<evidence type="ECO:0000313" key="2">
    <source>
        <dbReference type="Proteomes" id="UP000315003"/>
    </source>
</evidence>
<dbReference type="AlphaFoldDB" id="A0A517SN23"/>
<proteinExistence type="predicted"/>
<gene>
    <name evidence="1" type="ORF">SV7mr_00060</name>
</gene>
<sequence>MILCQLPVPYPLFTVFWLHFLVHRDRWPLRTTLFPTGCHVVARDRPPTFSTSNDLLLPDGITMMVIPVLTYYKVTSVCLIICPKSPLNLINSVVTNLPFLVLVCLFS</sequence>
<name>A0A517SN23_9BACT</name>
<reference evidence="1 2" key="1">
    <citation type="submission" date="2019-02" db="EMBL/GenBank/DDBJ databases">
        <title>Deep-cultivation of Planctomycetes and their phenomic and genomic characterization uncovers novel biology.</title>
        <authorList>
            <person name="Wiegand S."/>
            <person name="Jogler M."/>
            <person name="Boedeker C."/>
            <person name="Pinto D."/>
            <person name="Vollmers J."/>
            <person name="Rivas-Marin E."/>
            <person name="Kohn T."/>
            <person name="Peeters S.H."/>
            <person name="Heuer A."/>
            <person name="Rast P."/>
            <person name="Oberbeckmann S."/>
            <person name="Bunk B."/>
            <person name="Jeske O."/>
            <person name="Meyerdierks A."/>
            <person name="Storesund J.E."/>
            <person name="Kallscheuer N."/>
            <person name="Luecker S."/>
            <person name="Lage O.M."/>
            <person name="Pohl T."/>
            <person name="Merkel B.J."/>
            <person name="Hornburger P."/>
            <person name="Mueller R.-W."/>
            <person name="Bruemmer F."/>
            <person name="Labrenz M."/>
            <person name="Spormann A.M."/>
            <person name="Op den Camp H."/>
            <person name="Overmann J."/>
            <person name="Amann R."/>
            <person name="Jetten M.S.M."/>
            <person name="Mascher T."/>
            <person name="Medema M.H."/>
            <person name="Devos D.P."/>
            <person name="Kaster A.-K."/>
            <person name="Ovreas L."/>
            <person name="Rohde M."/>
            <person name="Galperin M.Y."/>
            <person name="Jogler C."/>
        </authorList>
    </citation>
    <scope>NUCLEOTIDE SEQUENCE [LARGE SCALE GENOMIC DNA]</scope>
    <source>
        <strain evidence="1 2">SV_7m_r</strain>
    </source>
</reference>
<dbReference type="EMBL" id="CP036272">
    <property type="protein sequence ID" value="QDT57524.1"/>
    <property type="molecule type" value="Genomic_DNA"/>
</dbReference>
<organism evidence="1 2">
    <name type="scientific">Stieleria bergensis</name>
    <dbReference type="NCBI Taxonomy" id="2528025"/>
    <lineage>
        <taxon>Bacteria</taxon>
        <taxon>Pseudomonadati</taxon>
        <taxon>Planctomycetota</taxon>
        <taxon>Planctomycetia</taxon>
        <taxon>Pirellulales</taxon>
        <taxon>Pirellulaceae</taxon>
        <taxon>Stieleria</taxon>
    </lineage>
</organism>